<organism evidence="1 2">
    <name type="scientific">Cephalotrichum gorgonifer</name>
    <dbReference type="NCBI Taxonomy" id="2041049"/>
    <lineage>
        <taxon>Eukaryota</taxon>
        <taxon>Fungi</taxon>
        <taxon>Dikarya</taxon>
        <taxon>Ascomycota</taxon>
        <taxon>Pezizomycotina</taxon>
        <taxon>Sordariomycetes</taxon>
        <taxon>Hypocreomycetidae</taxon>
        <taxon>Microascales</taxon>
        <taxon>Microascaceae</taxon>
        <taxon>Cephalotrichum</taxon>
    </lineage>
</organism>
<protein>
    <submittedName>
        <fullName evidence="1">Uncharacterized protein</fullName>
    </submittedName>
</protein>
<keyword evidence="2" id="KW-1185">Reference proteome</keyword>
<proteinExistence type="predicted"/>
<dbReference type="EMBL" id="ONZQ02000009">
    <property type="protein sequence ID" value="SPO04137.1"/>
    <property type="molecule type" value="Genomic_DNA"/>
</dbReference>
<comment type="caution">
    <text evidence="1">The sequence shown here is derived from an EMBL/GenBank/DDBJ whole genome shotgun (WGS) entry which is preliminary data.</text>
</comment>
<dbReference type="Proteomes" id="UP001187682">
    <property type="component" value="Unassembled WGS sequence"/>
</dbReference>
<reference evidence="1" key="1">
    <citation type="submission" date="2018-03" db="EMBL/GenBank/DDBJ databases">
        <authorList>
            <person name="Guldener U."/>
        </authorList>
    </citation>
    <scope>NUCLEOTIDE SEQUENCE</scope>
</reference>
<name>A0AAE8N3H1_9PEZI</name>
<dbReference type="AlphaFoldDB" id="A0AAE8N3H1"/>
<gene>
    <name evidence="1" type="ORF">DNG_06820</name>
</gene>
<accession>A0AAE8N3H1</accession>
<evidence type="ECO:0000313" key="2">
    <source>
        <dbReference type="Proteomes" id="UP001187682"/>
    </source>
</evidence>
<evidence type="ECO:0000313" key="1">
    <source>
        <dbReference type="EMBL" id="SPO04137.1"/>
    </source>
</evidence>
<sequence>MPSYHLQFVNPSPSGKFGQTVNTYLRQVFKDKSPLKYHSHRTAEEGTVLIRFRLSRRGIFVGRTLESAGEELCQRIFDGNGENLSLLTTASFFGISACHRKWKRFFNRAFFSASVKRGSQLLNNLLEHAKVRLSYVPAWVMVFSFALFAGLNFSMFTAGGPANWSQAGKFLLEIELIQNSGELLKLIGYYLKGGGQDRAAISEGLEARAASDKARLCAQARKTIQVMKEFSDSPSRSSQKAKMCDSLFDLTKIAAEMVVSNEKLLEDLRQRRVDAITQFSGRVGGVAASAWTFISAIKVTAAAGASAATVAPVAVAAACALWNLYKGIQHWDEKEKLESRMKDLEEKKSLVISAWSLASDTELMLGWVYNTSLVDPSTFLAEDADDATKERLQVVRGRYNELASCSEREKKKFARRYLKVQRKTLEGTVREVEA</sequence>